<feature type="transmembrane region" description="Helical" evidence="1">
    <location>
        <begin position="128"/>
        <end position="146"/>
    </location>
</feature>
<dbReference type="GO" id="GO:0016020">
    <property type="term" value="C:membrane"/>
    <property type="evidence" value="ECO:0007669"/>
    <property type="project" value="TreeGrafter"/>
</dbReference>
<keyword evidence="3" id="KW-1185">Reference proteome</keyword>
<proteinExistence type="predicted"/>
<dbReference type="PANTHER" id="PTHR33512">
    <property type="entry name" value="PROTEIN, PUTATIVE (DUF1191)-RELATED"/>
    <property type="match status" value="1"/>
</dbReference>
<dbReference type="Pfam" id="PF06697">
    <property type="entry name" value="DUF1191"/>
    <property type="match status" value="1"/>
</dbReference>
<evidence type="ECO:0000313" key="2">
    <source>
        <dbReference type="EMBL" id="KAG8375060.1"/>
    </source>
</evidence>
<sequence length="315" mass="35893">MCIINKTSPHCYSMEKNIRKFYFISLFFFLRFSSLIKCFNESLDTILHDHAFKVMIHHRPHTGALYNATLPANLAGMKVSVVGLRSRTLWRKGANFSDFIIPPRTLPMPYVKRLLIVYHNLGNWSSSYYTLSGYTFISPVIGFLVYDASHLSSRNLSKLELNTMGKPISIKFHNSTQISNQRTKCAEFSASGEVFLSDMNLPNVCYSTSQGHFSIVIPLKKEKQKQKQKMWPFFWIMGFIAGFIGLILVGLAGTVAVRSFLGKRTQEMEKEADEGECLQTYWIASSKIPRAEVTRTQPVLESTTTLPNPKLSWYA</sequence>
<keyword evidence="1" id="KW-0812">Transmembrane</keyword>
<dbReference type="InterPro" id="IPR010605">
    <property type="entry name" value="DUF1191"/>
</dbReference>
<dbReference type="EMBL" id="WHWC01000010">
    <property type="protein sequence ID" value="KAG8375060.1"/>
    <property type="molecule type" value="Genomic_DNA"/>
</dbReference>
<keyword evidence="1" id="KW-1133">Transmembrane helix</keyword>
<dbReference type="PANTHER" id="PTHR33512:SF4">
    <property type="entry name" value="PROTEIN, PUTATIVE (DUF1191)-RELATED"/>
    <property type="match status" value="1"/>
</dbReference>
<dbReference type="AlphaFoldDB" id="A0AAV6X7C8"/>
<reference evidence="2" key="1">
    <citation type="submission" date="2019-10" db="EMBL/GenBank/DDBJ databases">
        <authorList>
            <person name="Zhang R."/>
            <person name="Pan Y."/>
            <person name="Wang J."/>
            <person name="Ma R."/>
            <person name="Yu S."/>
        </authorList>
    </citation>
    <scope>NUCLEOTIDE SEQUENCE</scope>
    <source>
        <strain evidence="2">LA-IB0</strain>
        <tissue evidence="2">Leaf</tissue>
    </source>
</reference>
<accession>A0AAV6X7C8</accession>
<dbReference type="Proteomes" id="UP000826271">
    <property type="component" value="Unassembled WGS sequence"/>
</dbReference>
<gene>
    <name evidence="2" type="ORF">BUALT_Bualt10G0060800</name>
</gene>
<organism evidence="2 3">
    <name type="scientific">Buddleja alternifolia</name>
    <dbReference type="NCBI Taxonomy" id="168488"/>
    <lineage>
        <taxon>Eukaryota</taxon>
        <taxon>Viridiplantae</taxon>
        <taxon>Streptophyta</taxon>
        <taxon>Embryophyta</taxon>
        <taxon>Tracheophyta</taxon>
        <taxon>Spermatophyta</taxon>
        <taxon>Magnoliopsida</taxon>
        <taxon>eudicotyledons</taxon>
        <taxon>Gunneridae</taxon>
        <taxon>Pentapetalae</taxon>
        <taxon>asterids</taxon>
        <taxon>lamiids</taxon>
        <taxon>Lamiales</taxon>
        <taxon>Scrophulariaceae</taxon>
        <taxon>Buddlejeae</taxon>
        <taxon>Buddleja</taxon>
    </lineage>
</organism>
<evidence type="ECO:0000313" key="3">
    <source>
        <dbReference type="Proteomes" id="UP000826271"/>
    </source>
</evidence>
<comment type="caution">
    <text evidence="2">The sequence shown here is derived from an EMBL/GenBank/DDBJ whole genome shotgun (WGS) entry which is preliminary data.</text>
</comment>
<keyword evidence="1" id="KW-0472">Membrane</keyword>
<name>A0AAV6X7C8_9LAMI</name>
<feature type="transmembrane region" description="Helical" evidence="1">
    <location>
        <begin position="233"/>
        <end position="257"/>
    </location>
</feature>
<evidence type="ECO:0000256" key="1">
    <source>
        <dbReference type="SAM" id="Phobius"/>
    </source>
</evidence>
<protein>
    <submittedName>
        <fullName evidence="2">Uncharacterized protein</fullName>
    </submittedName>
</protein>
<feature type="transmembrane region" description="Helical" evidence="1">
    <location>
        <begin position="21"/>
        <end position="39"/>
    </location>
</feature>